<evidence type="ECO:0000259" key="2">
    <source>
        <dbReference type="Pfam" id="PF01757"/>
    </source>
</evidence>
<feature type="transmembrane region" description="Helical" evidence="1">
    <location>
        <begin position="235"/>
        <end position="257"/>
    </location>
</feature>
<keyword evidence="1" id="KW-0812">Transmembrane</keyword>
<feature type="transmembrane region" description="Helical" evidence="1">
    <location>
        <begin position="334"/>
        <end position="356"/>
    </location>
</feature>
<organism evidence="3 4">
    <name type="scientific">Flavivirga jejuensis</name>
    <dbReference type="NCBI Taxonomy" id="870487"/>
    <lineage>
        <taxon>Bacteria</taxon>
        <taxon>Pseudomonadati</taxon>
        <taxon>Bacteroidota</taxon>
        <taxon>Flavobacteriia</taxon>
        <taxon>Flavobacteriales</taxon>
        <taxon>Flavobacteriaceae</taxon>
        <taxon>Flavivirga</taxon>
    </lineage>
</organism>
<keyword evidence="3" id="KW-0012">Acyltransferase</keyword>
<reference evidence="3" key="1">
    <citation type="submission" date="2023-07" db="EMBL/GenBank/DDBJ databases">
        <title>Two novel species in the genus Flavivirga.</title>
        <authorList>
            <person name="Kwon K."/>
        </authorList>
    </citation>
    <scope>NUCLEOTIDE SEQUENCE</scope>
    <source>
        <strain evidence="3">KACC 14158</strain>
    </source>
</reference>
<feature type="transmembrane region" description="Helical" evidence="1">
    <location>
        <begin position="263"/>
        <end position="281"/>
    </location>
</feature>
<feature type="transmembrane region" description="Helical" evidence="1">
    <location>
        <begin position="129"/>
        <end position="153"/>
    </location>
</feature>
<dbReference type="EC" id="2.3.-.-" evidence="3"/>
<feature type="domain" description="Acyltransferase 3" evidence="2">
    <location>
        <begin position="7"/>
        <end position="354"/>
    </location>
</feature>
<dbReference type="InterPro" id="IPR002656">
    <property type="entry name" value="Acyl_transf_3_dom"/>
</dbReference>
<evidence type="ECO:0000313" key="3">
    <source>
        <dbReference type="EMBL" id="MDO5976549.1"/>
    </source>
</evidence>
<feature type="transmembrane region" description="Helical" evidence="1">
    <location>
        <begin position="205"/>
        <end position="223"/>
    </location>
</feature>
<sequence length="374" mass="43939">MKQRVFGLDLVRAVAITMVVFSHIAWVIPENNELLLDIMSVFGVLGVEFFFVLSGFLIGRIIFRIYTSDDFSFSSIFYFWIRRWFRTLPNYYLVLFINICIATYIGITLPDGLWKYVFFIQNFSSQMPWFFMESWSLSIEEFAYVLVPILLFFTLYIKTKISKPNMFLGVTLLIILMFIISKTIYNFNETDQTLIDWNNNLKSVVIYRIDAVYYGVLAAYFSIVKAKLWKDIKYVSFIVGAVLFFGWNVLVLLNGNLIETHPYVWNILYLPINSILIALLFPLLSQMNKAPKFILKPITHISVISYAIYLMHYSVILQLLKYAIPVDNLAHFDIIVYIIVYISSTILISSVVYWFFEKPITKLRDSNFIKNRFF</sequence>
<dbReference type="PANTHER" id="PTHR23028:SF53">
    <property type="entry name" value="ACYL_TRANSF_3 DOMAIN-CONTAINING PROTEIN"/>
    <property type="match status" value="1"/>
</dbReference>
<dbReference type="InterPro" id="IPR050879">
    <property type="entry name" value="Acyltransferase_3"/>
</dbReference>
<protein>
    <submittedName>
        <fullName evidence="3">Acyltransferase</fullName>
        <ecNumber evidence="3">2.3.-.-</ecNumber>
    </submittedName>
</protein>
<feature type="transmembrane region" description="Helical" evidence="1">
    <location>
        <begin position="91"/>
        <end position="109"/>
    </location>
</feature>
<name>A0ABT8WTP2_9FLAO</name>
<keyword evidence="4" id="KW-1185">Reference proteome</keyword>
<keyword evidence="3" id="KW-0808">Transferase</keyword>
<accession>A0ABT8WTP2</accession>
<dbReference type="PANTHER" id="PTHR23028">
    <property type="entry name" value="ACETYLTRANSFERASE"/>
    <property type="match status" value="1"/>
</dbReference>
<dbReference type="EMBL" id="JAUOEL010000008">
    <property type="protein sequence ID" value="MDO5976549.1"/>
    <property type="molecule type" value="Genomic_DNA"/>
</dbReference>
<evidence type="ECO:0000313" key="4">
    <source>
        <dbReference type="Proteomes" id="UP001176806"/>
    </source>
</evidence>
<dbReference type="GO" id="GO:0016746">
    <property type="term" value="F:acyltransferase activity"/>
    <property type="evidence" value="ECO:0007669"/>
    <property type="project" value="UniProtKB-KW"/>
</dbReference>
<proteinExistence type="predicted"/>
<dbReference type="RefSeq" id="WP_303303851.1">
    <property type="nucleotide sequence ID" value="NZ_BAABDA010000007.1"/>
</dbReference>
<comment type="caution">
    <text evidence="3">The sequence shown here is derived from an EMBL/GenBank/DDBJ whole genome shotgun (WGS) entry which is preliminary data.</text>
</comment>
<evidence type="ECO:0000256" key="1">
    <source>
        <dbReference type="SAM" id="Phobius"/>
    </source>
</evidence>
<feature type="transmembrane region" description="Helical" evidence="1">
    <location>
        <begin position="7"/>
        <end position="28"/>
    </location>
</feature>
<gene>
    <name evidence="3" type="ORF">Q4Q40_20300</name>
</gene>
<feature type="transmembrane region" description="Helical" evidence="1">
    <location>
        <begin position="293"/>
        <end position="314"/>
    </location>
</feature>
<feature type="transmembrane region" description="Helical" evidence="1">
    <location>
        <begin position="165"/>
        <end position="185"/>
    </location>
</feature>
<dbReference type="Pfam" id="PF01757">
    <property type="entry name" value="Acyl_transf_3"/>
    <property type="match status" value="1"/>
</dbReference>
<keyword evidence="1" id="KW-0472">Membrane</keyword>
<keyword evidence="1" id="KW-1133">Transmembrane helix</keyword>
<feature type="transmembrane region" description="Helical" evidence="1">
    <location>
        <begin position="34"/>
        <end position="58"/>
    </location>
</feature>
<dbReference type="Proteomes" id="UP001176806">
    <property type="component" value="Unassembled WGS sequence"/>
</dbReference>